<dbReference type="Proteomes" id="UP000295257">
    <property type="component" value="Unassembled WGS sequence"/>
</dbReference>
<organism evidence="1 2">
    <name type="scientific">Companilactobacillus farciminis</name>
    <dbReference type="NCBI Taxonomy" id="1612"/>
    <lineage>
        <taxon>Bacteria</taxon>
        <taxon>Bacillati</taxon>
        <taxon>Bacillota</taxon>
        <taxon>Bacilli</taxon>
        <taxon>Lactobacillales</taxon>
        <taxon>Lactobacillaceae</taxon>
        <taxon>Companilactobacillus</taxon>
    </lineage>
</organism>
<evidence type="ECO:0000313" key="2">
    <source>
        <dbReference type="Proteomes" id="UP000295257"/>
    </source>
</evidence>
<gene>
    <name evidence="1" type="ORF">C5L30_000256</name>
</gene>
<accession>A0A4R5NJS3</accession>
<keyword evidence="2" id="KW-1185">Reference proteome</keyword>
<comment type="caution">
    <text evidence="1">The sequence shown here is derived from an EMBL/GenBank/DDBJ whole genome shotgun (WGS) entry which is preliminary data.</text>
</comment>
<dbReference type="RefSeq" id="WP_010019263.1">
    <property type="nucleotide sequence ID" value="NZ_PUFN01000004.1"/>
</dbReference>
<sequence>MNIYIDLDKVSNTILDILVAKMRFIDPDIKLSDKNRKEIILLIKEYYNVDPEDLADTLENLLVHNFNKKVDPEIAGFVKLFRGEN</sequence>
<reference evidence="1 2" key="1">
    <citation type="journal article" date="2019" name="Appl. Microbiol. Biotechnol.">
        <title>Uncovering carbohydrate metabolism through a genotype-phenotype association study of 56 lactic acid bacteria genomes.</title>
        <authorList>
            <person name="Buron-Moles G."/>
            <person name="Chailyan A."/>
            <person name="Dolejs I."/>
            <person name="Forster J."/>
            <person name="Miks M.H."/>
        </authorList>
    </citation>
    <scope>NUCLEOTIDE SEQUENCE [LARGE SCALE GENOMIC DNA]</scope>
    <source>
        <strain evidence="1 2">ATCC 29644</strain>
    </source>
</reference>
<name>A0A4R5NJS3_9LACO</name>
<evidence type="ECO:0000313" key="1">
    <source>
        <dbReference type="EMBL" id="TDG74540.1"/>
    </source>
</evidence>
<protein>
    <submittedName>
        <fullName evidence="1">Uncharacterized protein</fullName>
    </submittedName>
</protein>
<dbReference type="EMBL" id="PUFN01000004">
    <property type="protein sequence ID" value="TDG74540.1"/>
    <property type="molecule type" value="Genomic_DNA"/>
</dbReference>
<dbReference type="AlphaFoldDB" id="A0A4R5NJS3"/>
<proteinExistence type="predicted"/>